<feature type="compositionally biased region" description="Polar residues" evidence="2">
    <location>
        <begin position="348"/>
        <end position="368"/>
    </location>
</feature>
<evidence type="ECO:0000313" key="4">
    <source>
        <dbReference type="Proteomes" id="UP000308730"/>
    </source>
</evidence>
<dbReference type="Proteomes" id="UP000308730">
    <property type="component" value="Unassembled WGS sequence"/>
</dbReference>
<feature type="compositionally biased region" description="Low complexity" evidence="2">
    <location>
        <begin position="146"/>
        <end position="180"/>
    </location>
</feature>
<feature type="compositionally biased region" description="Pro residues" evidence="2">
    <location>
        <begin position="259"/>
        <end position="277"/>
    </location>
</feature>
<organism evidence="3 4">
    <name type="scientific">Antrodiella citrinella</name>
    <dbReference type="NCBI Taxonomy" id="2447956"/>
    <lineage>
        <taxon>Eukaryota</taxon>
        <taxon>Fungi</taxon>
        <taxon>Dikarya</taxon>
        <taxon>Basidiomycota</taxon>
        <taxon>Agaricomycotina</taxon>
        <taxon>Agaricomycetes</taxon>
        <taxon>Polyporales</taxon>
        <taxon>Steccherinaceae</taxon>
        <taxon>Antrodiella</taxon>
    </lineage>
</organism>
<protein>
    <submittedName>
        <fullName evidence="3">Uncharacterized protein</fullName>
    </submittedName>
</protein>
<evidence type="ECO:0000256" key="1">
    <source>
        <dbReference type="SAM" id="Coils"/>
    </source>
</evidence>
<dbReference type="EMBL" id="SGPM01000034">
    <property type="protein sequence ID" value="THH31921.1"/>
    <property type="molecule type" value="Genomic_DNA"/>
</dbReference>
<comment type="caution">
    <text evidence="3">The sequence shown here is derived from an EMBL/GenBank/DDBJ whole genome shotgun (WGS) entry which is preliminary data.</text>
</comment>
<keyword evidence="4" id="KW-1185">Reference proteome</keyword>
<evidence type="ECO:0000256" key="2">
    <source>
        <dbReference type="SAM" id="MobiDB-lite"/>
    </source>
</evidence>
<sequence length="668" mass="72493">METQRADDAESRTKDVVFRFKEATDGRLAAQTEAARYREELNLYKLQLDNAQRELRRAQELLDAVERQRVAAEEEAARARGMARKLKEEKVIQVARDEGRKLGIEEGIARGRAMGYEEGRAAGFARGRSSAAKEYLREEFEVPSPIRISVSSSDSSTSPPRRSAPVPIPPQQQQQQGTPPEDIRIASPRLNVSPRSMNVYTPTNAYTPVESQTPNARSSVHSFTQMTSDYPQDDGWIPKIDEDGRVRLPPPHELASSPVPSPPAPTPALMVPPPLPQQQPNNSDSDTTTPTEPTTPGRPRYRRRRSTESNSTTMSQFDILGPPPVAASGRNDRTQVLSAIVEEKERTSTVSSPRNPSGSPYAYTSSPSFVMPIARPDHPGTPQAQGENYYSRPDSHMSQEDATQQEPSLLMPEDAARPPPAEAPESSPILAPQPTGHGSLSALALPLHLPADDQLPPGFVPAGPPSSVSRTPAVIPSNLGGIYTNPSTPAAIPLPPSAVPTVHRLQYTPSVAGTHVTGDPGVVIPPSSTIPSQANRVDGHVDHASSTQEVVQASTGNTLRSTLRHCTHTARRDLSPTHSCTPTTPSPTYAYFNGLGFIEGAARPAASFDRRGQPDEVVGEHEPEPGRWDGESGKGSIAGFERWESKVGVYEDVEEGKCERECCWAWLI</sequence>
<dbReference type="AlphaFoldDB" id="A0A4S4N2D3"/>
<feature type="compositionally biased region" description="Basic and acidic residues" evidence="2">
    <location>
        <begin position="608"/>
        <end position="632"/>
    </location>
</feature>
<feature type="region of interest" description="Disordered" evidence="2">
    <location>
        <begin position="146"/>
        <end position="438"/>
    </location>
</feature>
<keyword evidence="1" id="KW-0175">Coiled coil</keyword>
<feature type="coiled-coil region" evidence="1">
    <location>
        <begin position="34"/>
        <end position="89"/>
    </location>
</feature>
<feature type="compositionally biased region" description="Low complexity" evidence="2">
    <location>
        <begin position="423"/>
        <end position="438"/>
    </location>
</feature>
<feature type="compositionally biased region" description="Polar residues" evidence="2">
    <location>
        <begin position="193"/>
        <end position="230"/>
    </location>
</feature>
<feature type="region of interest" description="Disordered" evidence="2">
    <location>
        <begin position="606"/>
        <end position="635"/>
    </location>
</feature>
<gene>
    <name evidence="3" type="ORF">EUX98_g2291</name>
</gene>
<name>A0A4S4N2D3_9APHY</name>
<dbReference type="OrthoDB" id="3268221at2759"/>
<evidence type="ECO:0000313" key="3">
    <source>
        <dbReference type="EMBL" id="THH31921.1"/>
    </source>
</evidence>
<reference evidence="3 4" key="1">
    <citation type="submission" date="2019-02" db="EMBL/GenBank/DDBJ databases">
        <title>Genome sequencing of the rare red list fungi Antrodiella citrinella (Flaviporus citrinellus).</title>
        <authorList>
            <person name="Buettner E."/>
            <person name="Kellner H."/>
        </authorList>
    </citation>
    <scope>NUCLEOTIDE SEQUENCE [LARGE SCALE GENOMIC DNA]</scope>
    <source>
        <strain evidence="3 4">DSM 108506</strain>
    </source>
</reference>
<accession>A0A4S4N2D3</accession>
<proteinExistence type="predicted"/>
<feature type="compositionally biased region" description="Low complexity" evidence="2">
    <location>
        <begin position="278"/>
        <end position="298"/>
    </location>
</feature>